<keyword evidence="5" id="KW-0472">Membrane</keyword>
<dbReference type="InterPro" id="IPR045062">
    <property type="entry name" value="Cyt_c_biogenesis_CcsA/CcmC"/>
</dbReference>
<dbReference type="PANTHER" id="PTHR30071">
    <property type="entry name" value="HEME EXPORTER PROTEIN C"/>
    <property type="match status" value="1"/>
</dbReference>
<protein>
    <submittedName>
        <fullName evidence="6">C-type cytochrome biogenesis protein CcsB</fullName>
    </submittedName>
</protein>
<sequence length="331" mass="35988">MVHVLAAGGAVDPALSDLSDNLVLGMIVVYAVALFFFVFEAAYGRRESLRGTRLVAVGAGEGETAEGLRVSLREREPEARASRHFLGRVGMAVTTVGLLLNLAQIVTRGLAADRWPWGNMFEFVVAICLCGVAAFLFAAVRYKAHYLGAFVLIPVLLLLGVAVRWLYSESGPVVPALDSYWIAIHVSALILATGAFMVSGSATITYLVAHRTEARQALGEKVSGIAAKLPSAELLDRLAHRMIVLGFPLWTFGVIAGAVWADEAWGRYWGWDPKEVWSFITWIVYAAYLHARATAGWQGKKAAWISLAGFACLLFNFFGVNYLFSGLHSYA</sequence>
<organism evidence="6 7">
    <name type="scientific">Thermobifida halotolerans</name>
    <dbReference type="NCBI Taxonomy" id="483545"/>
    <lineage>
        <taxon>Bacteria</taxon>
        <taxon>Bacillati</taxon>
        <taxon>Actinomycetota</taxon>
        <taxon>Actinomycetes</taxon>
        <taxon>Streptosporangiales</taxon>
        <taxon>Nocardiopsidaceae</taxon>
        <taxon>Thermobifida</taxon>
    </lineage>
</organism>
<dbReference type="Proteomes" id="UP000265719">
    <property type="component" value="Chromosome"/>
</dbReference>
<evidence type="ECO:0000256" key="5">
    <source>
        <dbReference type="ARBA" id="ARBA00023136"/>
    </source>
</evidence>
<keyword evidence="3" id="KW-0201">Cytochrome c-type biogenesis</keyword>
<evidence type="ECO:0000313" key="6">
    <source>
        <dbReference type="EMBL" id="UOE18427.1"/>
    </source>
</evidence>
<gene>
    <name evidence="6" type="primary">ccsB</name>
    <name evidence="6" type="ORF">NI17_016560</name>
</gene>
<dbReference type="InterPro" id="IPR002541">
    <property type="entry name" value="Cyt_c_assembly"/>
</dbReference>
<evidence type="ECO:0000313" key="7">
    <source>
        <dbReference type="Proteomes" id="UP000265719"/>
    </source>
</evidence>
<dbReference type="GO" id="GO:0017004">
    <property type="term" value="P:cytochrome complex assembly"/>
    <property type="evidence" value="ECO:0007669"/>
    <property type="project" value="UniProtKB-KW"/>
</dbReference>
<dbReference type="InterPro" id="IPR017562">
    <property type="entry name" value="Cyt_c_biogenesis_CcsA"/>
</dbReference>
<dbReference type="AlphaFoldDB" id="A0A399FZ81"/>
<dbReference type="EMBL" id="CP063196">
    <property type="protein sequence ID" value="UOE18427.1"/>
    <property type="molecule type" value="Genomic_DNA"/>
</dbReference>
<accession>A0A399FZ81</accession>
<dbReference type="PANTHER" id="PTHR30071:SF1">
    <property type="entry name" value="CYTOCHROME B_B6 PROTEIN-RELATED"/>
    <property type="match status" value="1"/>
</dbReference>
<evidence type="ECO:0000256" key="3">
    <source>
        <dbReference type="ARBA" id="ARBA00022748"/>
    </source>
</evidence>
<dbReference type="RefSeq" id="WP_068688192.1">
    <property type="nucleotide sequence ID" value="NZ_CP063196.1"/>
</dbReference>
<keyword evidence="2" id="KW-0812">Transmembrane</keyword>
<dbReference type="GO" id="GO:0020037">
    <property type="term" value="F:heme binding"/>
    <property type="evidence" value="ECO:0007669"/>
    <property type="project" value="InterPro"/>
</dbReference>
<evidence type="ECO:0000256" key="4">
    <source>
        <dbReference type="ARBA" id="ARBA00022989"/>
    </source>
</evidence>
<dbReference type="GO" id="GO:0005886">
    <property type="term" value="C:plasma membrane"/>
    <property type="evidence" value="ECO:0007669"/>
    <property type="project" value="TreeGrafter"/>
</dbReference>
<name>A0A399FZ81_9ACTN</name>
<dbReference type="NCBIfam" id="TIGR03144">
    <property type="entry name" value="cytochr_II_ccsB"/>
    <property type="match status" value="1"/>
</dbReference>
<keyword evidence="7" id="KW-1185">Reference proteome</keyword>
<keyword evidence="4" id="KW-1133">Transmembrane helix</keyword>
<evidence type="ECO:0000256" key="2">
    <source>
        <dbReference type="ARBA" id="ARBA00022692"/>
    </source>
</evidence>
<reference evidence="6" key="1">
    <citation type="submission" date="2020-10" db="EMBL/GenBank/DDBJ databases">
        <title>De novo genome project of the cellulose decomposer Thermobifida halotolerans type strain.</title>
        <authorList>
            <person name="Nagy I."/>
            <person name="Horvath B."/>
            <person name="Kukolya J."/>
            <person name="Nagy I."/>
            <person name="Orsini M."/>
        </authorList>
    </citation>
    <scope>NUCLEOTIDE SEQUENCE</scope>
    <source>
        <strain evidence="6">DSM 44931</strain>
    </source>
</reference>
<proteinExistence type="predicted"/>
<evidence type="ECO:0000256" key="1">
    <source>
        <dbReference type="ARBA" id="ARBA00004141"/>
    </source>
</evidence>
<comment type="subcellular location">
    <subcellularLocation>
        <location evidence="1">Membrane</location>
        <topology evidence="1">Multi-pass membrane protein</topology>
    </subcellularLocation>
</comment>
<dbReference type="KEGG" id="thao:NI17_016560"/>
<dbReference type="Pfam" id="PF01578">
    <property type="entry name" value="Cytochrom_C_asm"/>
    <property type="match status" value="1"/>
</dbReference>